<feature type="transmembrane region" description="Helical" evidence="1">
    <location>
        <begin position="6"/>
        <end position="28"/>
    </location>
</feature>
<gene>
    <name evidence="2" type="ORF">GCM10023331_10340</name>
</gene>
<evidence type="ECO:0000313" key="2">
    <source>
        <dbReference type="EMBL" id="GAA4827419.1"/>
    </source>
</evidence>
<accession>A0ABP9D522</accession>
<organism evidence="2 3">
    <name type="scientific">Algivirga pacifica</name>
    <dbReference type="NCBI Taxonomy" id="1162670"/>
    <lineage>
        <taxon>Bacteria</taxon>
        <taxon>Pseudomonadati</taxon>
        <taxon>Bacteroidota</taxon>
        <taxon>Cytophagia</taxon>
        <taxon>Cytophagales</taxon>
        <taxon>Flammeovirgaceae</taxon>
        <taxon>Algivirga</taxon>
    </lineage>
</organism>
<name>A0ABP9D522_9BACT</name>
<dbReference type="InterPro" id="IPR008620">
    <property type="entry name" value="FixH"/>
</dbReference>
<dbReference type="Proteomes" id="UP001500298">
    <property type="component" value="Unassembled WGS sequence"/>
</dbReference>
<comment type="caution">
    <text evidence="2">The sequence shown here is derived from an EMBL/GenBank/DDBJ whole genome shotgun (WGS) entry which is preliminary data.</text>
</comment>
<sequence>MKLNWGTGIVIAFIAFASFIGYMVVQFFQGPVNMVSKNYYQEEAAYLENKAKTSNLSKLDKLPELRIDTEQKAVVFELPVTAKVKEGIIKFYRPSDQDMDFQSSLQPNANGQQLFPVNEIASGRWVVKVEWKDEQYPYYFEQSIVIP</sequence>
<protein>
    <submittedName>
        <fullName evidence="2">FixH family protein</fullName>
    </submittedName>
</protein>
<keyword evidence="1" id="KW-1133">Transmembrane helix</keyword>
<dbReference type="EMBL" id="BAABJX010000018">
    <property type="protein sequence ID" value="GAA4827419.1"/>
    <property type="molecule type" value="Genomic_DNA"/>
</dbReference>
<keyword evidence="1" id="KW-0812">Transmembrane</keyword>
<proteinExistence type="predicted"/>
<evidence type="ECO:0000313" key="3">
    <source>
        <dbReference type="Proteomes" id="UP001500298"/>
    </source>
</evidence>
<keyword evidence="3" id="KW-1185">Reference proteome</keyword>
<dbReference type="RefSeq" id="WP_345369784.1">
    <property type="nucleotide sequence ID" value="NZ_BAABJX010000018.1"/>
</dbReference>
<keyword evidence="1" id="KW-0472">Membrane</keyword>
<evidence type="ECO:0000256" key="1">
    <source>
        <dbReference type="SAM" id="Phobius"/>
    </source>
</evidence>
<dbReference type="Pfam" id="PF05751">
    <property type="entry name" value="FixH"/>
    <property type="match status" value="1"/>
</dbReference>
<reference evidence="3" key="1">
    <citation type="journal article" date="2019" name="Int. J. Syst. Evol. Microbiol.">
        <title>The Global Catalogue of Microorganisms (GCM) 10K type strain sequencing project: providing services to taxonomists for standard genome sequencing and annotation.</title>
        <authorList>
            <consortium name="The Broad Institute Genomics Platform"/>
            <consortium name="The Broad Institute Genome Sequencing Center for Infectious Disease"/>
            <person name="Wu L."/>
            <person name="Ma J."/>
        </authorList>
    </citation>
    <scope>NUCLEOTIDE SEQUENCE [LARGE SCALE GENOMIC DNA]</scope>
    <source>
        <strain evidence="3">JCM 18326</strain>
    </source>
</reference>